<evidence type="ECO:0000313" key="5">
    <source>
        <dbReference type="Proteomes" id="UP001497623"/>
    </source>
</evidence>
<evidence type="ECO:0000256" key="2">
    <source>
        <dbReference type="SAM" id="MobiDB-lite"/>
    </source>
</evidence>
<dbReference type="PROSITE" id="PS00615">
    <property type="entry name" value="C_TYPE_LECTIN_1"/>
    <property type="match status" value="1"/>
</dbReference>
<dbReference type="SUPFAM" id="SSF56436">
    <property type="entry name" value="C-type lectin-like"/>
    <property type="match status" value="1"/>
</dbReference>
<name>A0AAV2QGI3_MEGNR</name>
<protein>
    <recommendedName>
        <fullName evidence="3">C-type lectin domain-containing protein</fullName>
    </recommendedName>
</protein>
<sequence>MSFELVVVSTGDISLCRIMWRGRNLSGTSQGSLPNELIAQILLARANAAKRLTESGKSPVPVYSHTAASEKNNQQEPYEESDDASTAHVDPLAAFVTAEACHGKDCGGEDFKARWSMPLIKLGQKSYYLGMFFKANWYKSAQFCRFHGMNLASIESERDNKLLEQHVQDAGLGHEHFWMSGTDQGEEGRFFWMANGRPITYTNWNQGEPNNFQYENGEEEHCMELWNRDGKGLKWNDSPCSFETFFICQV</sequence>
<keyword evidence="1" id="KW-1015">Disulfide bond</keyword>
<dbReference type="SMART" id="SM00034">
    <property type="entry name" value="CLECT"/>
    <property type="match status" value="1"/>
</dbReference>
<feature type="region of interest" description="Disordered" evidence="2">
    <location>
        <begin position="55"/>
        <end position="84"/>
    </location>
</feature>
<dbReference type="AlphaFoldDB" id="A0AAV2QGI3"/>
<evidence type="ECO:0000313" key="4">
    <source>
        <dbReference type="EMBL" id="CAL4085545.1"/>
    </source>
</evidence>
<dbReference type="PROSITE" id="PS50041">
    <property type="entry name" value="C_TYPE_LECTIN_2"/>
    <property type="match status" value="1"/>
</dbReference>
<dbReference type="InterPro" id="IPR050111">
    <property type="entry name" value="C-type_lectin/snaclec_domain"/>
</dbReference>
<dbReference type="InterPro" id="IPR016186">
    <property type="entry name" value="C-type_lectin-like/link_sf"/>
</dbReference>
<organism evidence="4 5">
    <name type="scientific">Meganyctiphanes norvegica</name>
    <name type="common">Northern krill</name>
    <name type="synonym">Thysanopoda norvegica</name>
    <dbReference type="NCBI Taxonomy" id="48144"/>
    <lineage>
        <taxon>Eukaryota</taxon>
        <taxon>Metazoa</taxon>
        <taxon>Ecdysozoa</taxon>
        <taxon>Arthropoda</taxon>
        <taxon>Crustacea</taxon>
        <taxon>Multicrustacea</taxon>
        <taxon>Malacostraca</taxon>
        <taxon>Eumalacostraca</taxon>
        <taxon>Eucarida</taxon>
        <taxon>Euphausiacea</taxon>
        <taxon>Euphausiidae</taxon>
        <taxon>Meganyctiphanes</taxon>
    </lineage>
</organism>
<comment type="caution">
    <text evidence="4">The sequence shown here is derived from an EMBL/GenBank/DDBJ whole genome shotgun (WGS) entry which is preliminary data.</text>
</comment>
<dbReference type="Gene3D" id="3.10.100.10">
    <property type="entry name" value="Mannose-Binding Protein A, subunit A"/>
    <property type="match status" value="1"/>
</dbReference>
<proteinExistence type="predicted"/>
<dbReference type="Proteomes" id="UP001497623">
    <property type="component" value="Unassembled WGS sequence"/>
</dbReference>
<dbReference type="CDD" id="cd00037">
    <property type="entry name" value="CLECT"/>
    <property type="match status" value="1"/>
</dbReference>
<evidence type="ECO:0000259" key="3">
    <source>
        <dbReference type="PROSITE" id="PS50041"/>
    </source>
</evidence>
<evidence type="ECO:0000256" key="1">
    <source>
        <dbReference type="ARBA" id="ARBA00023157"/>
    </source>
</evidence>
<dbReference type="InterPro" id="IPR001304">
    <property type="entry name" value="C-type_lectin-like"/>
</dbReference>
<feature type="compositionally biased region" description="Polar residues" evidence="2">
    <location>
        <begin position="66"/>
        <end position="76"/>
    </location>
</feature>
<dbReference type="PANTHER" id="PTHR22803">
    <property type="entry name" value="MANNOSE, PHOSPHOLIPASE, LECTIN RECEPTOR RELATED"/>
    <property type="match status" value="1"/>
</dbReference>
<dbReference type="InterPro" id="IPR016187">
    <property type="entry name" value="CTDL_fold"/>
</dbReference>
<dbReference type="Pfam" id="PF00059">
    <property type="entry name" value="Lectin_C"/>
    <property type="match status" value="1"/>
</dbReference>
<dbReference type="InterPro" id="IPR018378">
    <property type="entry name" value="C-type_lectin_CS"/>
</dbReference>
<feature type="domain" description="C-type lectin" evidence="3">
    <location>
        <begin position="122"/>
        <end position="249"/>
    </location>
</feature>
<feature type="non-terminal residue" evidence="4">
    <location>
        <position position="250"/>
    </location>
</feature>
<keyword evidence="5" id="KW-1185">Reference proteome</keyword>
<gene>
    <name evidence="4" type="ORF">MNOR_LOCUS12740</name>
</gene>
<dbReference type="EMBL" id="CAXKWB010007072">
    <property type="protein sequence ID" value="CAL4085545.1"/>
    <property type="molecule type" value="Genomic_DNA"/>
</dbReference>
<reference evidence="4 5" key="1">
    <citation type="submission" date="2024-05" db="EMBL/GenBank/DDBJ databases">
        <authorList>
            <person name="Wallberg A."/>
        </authorList>
    </citation>
    <scope>NUCLEOTIDE SEQUENCE [LARGE SCALE GENOMIC DNA]</scope>
</reference>
<accession>A0AAV2QGI3</accession>